<name>A0A6J8ACA6_MYTCO</name>
<protein>
    <recommendedName>
        <fullName evidence="4">Histone H4</fullName>
    </recommendedName>
</protein>
<comment type="subunit">
    <text evidence="3">The nucleosome is a histone octamer containing two molecules each of H2A, H2B, H3 and H4 assembled in one H3-H4 heterotetramer and two H2A-H2B heterodimers. The octamer wraps approximately 147 bp of DNA.</text>
</comment>
<feature type="domain" description="TATA box binding protein associated factor (TAF) histone-like fold" evidence="9">
    <location>
        <begin position="16"/>
        <end position="80"/>
    </location>
</feature>
<dbReference type="Pfam" id="PF02969">
    <property type="entry name" value="TAF"/>
    <property type="match status" value="1"/>
</dbReference>
<keyword evidence="6" id="KW-0804">Transcription</keyword>
<keyword evidence="5" id="KW-0805">Transcription regulation</keyword>
<gene>
    <name evidence="10" type="ORF">MCOR_6477</name>
</gene>
<evidence type="ECO:0000313" key="11">
    <source>
        <dbReference type="Proteomes" id="UP000507470"/>
    </source>
</evidence>
<reference evidence="10 11" key="1">
    <citation type="submission" date="2020-06" db="EMBL/GenBank/DDBJ databases">
        <authorList>
            <person name="Li R."/>
            <person name="Bekaert M."/>
        </authorList>
    </citation>
    <scope>NUCLEOTIDE SEQUENCE [LARGE SCALE GENOMIC DNA]</scope>
    <source>
        <strain evidence="11">wild</strain>
    </source>
</reference>
<evidence type="ECO:0000256" key="3">
    <source>
        <dbReference type="ARBA" id="ARBA00011538"/>
    </source>
</evidence>
<dbReference type="SUPFAM" id="SSF47113">
    <property type="entry name" value="Histone-fold"/>
    <property type="match status" value="1"/>
</dbReference>
<evidence type="ECO:0000256" key="2">
    <source>
        <dbReference type="ARBA" id="ARBA00007688"/>
    </source>
</evidence>
<dbReference type="Proteomes" id="UP000507470">
    <property type="component" value="Unassembled WGS sequence"/>
</dbReference>
<dbReference type="InterPro" id="IPR009072">
    <property type="entry name" value="Histone-fold"/>
</dbReference>
<dbReference type="AlphaFoldDB" id="A0A6J8ACA6"/>
<evidence type="ECO:0000256" key="7">
    <source>
        <dbReference type="ARBA" id="ARBA00023242"/>
    </source>
</evidence>
<dbReference type="GO" id="GO:0003713">
    <property type="term" value="F:transcription coactivator activity"/>
    <property type="evidence" value="ECO:0007669"/>
    <property type="project" value="TreeGrafter"/>
</dbReference>
<dbReference type="FunFam" id="1.10.20.10:FF:000040">
    <property type="entry name" value="TAF6-like RNA polymerase II p300/CBP-associated factor-associated factor 65 kDa subunit 6L"/>
    <property type="match status" value="1"/>
</dbReference>
<keyword evidence="7" id="KW-0539">Nucleus</keyword>
<accession>A0A6J8ACA6</accession>
<dbReference type="OrthoDB" id="6621890at2759"/>
<dbReference type="InterPro" id="IPR011442">
    <property type="entry name" value="TAF6_C"/>
</dbReference>
<dbReference type="InterPro" id="IPR016024">
    <property type="entry name" value="ARM-type_fold"/>
</dbReference>
<dbReference type="GO" id="GO:0005669">
    <property type="term" value="C:transcription factor TFIID complex"/>
    <property type="evidence" value="ECO:0007669"/>
    <property type="project" value="InterPro"/>
</dbReference>
<keyword evidence="8" id="KW-0175">Coiled coil</keyword>
<evidence type="ECO:0000256" key="5">
    <source>
        <dbReference type="ARBA" id="ARBA00023015"/>
    </source>
</evidence>
<dbReference type="GO" id="GO:0046695">
    <property type="term" value="C:SLIK (SAGA-like) complex"/>
    <property type="evidence" value="ECO:0007669"/>
    <property type="project" value="InterPro"/>
</dbReference>
<dbReference type="SUPFAM" id="SSF48371">
    <property type="entry name" value="ARM repeat"/>
    <property type="match status" value="1"/>
</dbReference>
<proteinExistence type="inferred from homology"/>
<dbReference type="EMBL" id="CACVKT020001211">
    <property type="protein sequence ID" value="CAC5366017.1"/>
    <property type="molecule type" value="Genomic_DNA"/>
</dbReference>
<organism evidence="10 11">
    <name type="scientific">Mytilus coruscus</name>
    <name type="common">Sea mussel</name>
    <dbReference type="NCBI Taxonomy" id="42192"/>
    <lineage>
        <taxon>Eukaryota</taxon>
        <taxon>Metazoa</taxon>
        <taxon>Spiralia</taxon>
        <taxon>Lophotrochozoa</taxon>
        <taxon>Mollusca</taxon>
        <taxon>Bivalvia</taxon>
        <taxon>Autobranchia</taxon>
        <taxon>Pteriomorphia</taxon>
        <taxon>Mytilida</taxon>
        <taxon>Mytiloidea</taxon>
        <taxon>Mytilidae</taxon>
        <taxon>Mytilinae</taxon>
        <taxon>Mytilus</taxon>
    </lineage>
</organism>
<dbReference type="InterPro" id="IPR004823">
    <property type="entry name" value="TAF_TATA-bd_Histone-like_dom"/>
</dbReference>
<dbReference type="GO" id="GO:0000124">
    <property type="term" value="C:SAGA complex"/>
    <property type="evidence" value="ECO:0007669"/>
    <property type="project" value="InterPro"/>
</dbReference>
<evidence type="ECO:0000256" key="1">
    <source>
        <dbReference type="ARBA" id="ARBA00004123"/>
    </source>
</evidence>
<dbReference type="PANTHER" id="PTHR10221">
    <property type="entry name" value="TRANSCRIPTION INITIATION FACTOR TFIID SUBUNIT 6"/>
    <property type="match status" value="1"/>
</dbReference>
<dbReference type="InterPro" id="IPR037796">
    <property type="entry name" value="TAF6"/>
</dbReference>
<dbReference type="PANTHER" id="PTHR10221:SF22">
    <property type="entry name" value="TAF6-LIKE RNA POLYMERASE II P300_CBP-ASSOCIATED FACTOR-ASSOCIATED FACTOR 65 KDA SUBUNIT 6L"/>
    <property type="match status" value="1"/>
</dbReference>
<comment type="similarity">
    <text evidence="2">Belongs to the TAF6 family.</text>
</comment>
<dbReference type="SMART" id="SM00803">
    <property type="entry name" value="TAF"/>
    <property type="match status" value="1"/>
</dbReference>
<dbReference type="Gene3D" id="1.25.40.770">
    <property type="entry name" value="TAF6, C-terminal HEAT repeat domain"/>
    <property type="match status" value="1"/>
</dbReference>
<dbReference type="InterPro" id="IPR046344">
    <property type="entry name" value="TAF6_C_sf"/>
</dbReference>
<dbReference type="CDD" id="cd22932">
    <property type="entry name" value="HFD_TAF6L"/>
    <property type="match status" value="1"/>
</dbReference>
<feature type="coiled-coil region" evidence="8">
    <location>
        <begin position="463"/>
        <end position="608"/>
    </location>
</feature>
<dbReference type="GO" id="GO:0046982">
    <property type="term" value="F:protein heterodimerization activity"/>
    <property type="evidence" value="ECO:0007669"/>
    <property type="project" value="InterPro"/>
</dbReference>
<evidence type="ECO:0000313" key="10">
    <source>
        <dbReference type="EMBL" id="CAC5366017.1"/>
    </source>
</evidence>
<evidence type="ECO:0000259" key="9">
    <source>
        <dbReference type="SMART" id="SM00803"/>
    </source>
</evidence>
<dbReference type="GO" id="GO:0051123">
    <property type="term" value="P:RNA polymerase II preinitiation complex assembly"/>
    <property type="evidence" value="ECO:0007669"/>
    <property type="project" value="TreeGrafter"/>
</dbReference>
<evidence type="ECO:0000256" key="6">
    <source>
        <dbReference type="ARBA" id="ARBA00023163"/>
    </source>
</evidence>
<dbReference type="Gene3D" id="1.10.20.10">
    <property type="entry name" value="Histone, subunit A"/>
    <property type="match status" value="1"/>
</dbReference>
<evidence type="ECO:0000256" key="4">
    <source>
        <dbReference type="ARBA" id="ARBA00020836"/>
    </source>
</evidence>
<keyword evidence="11" id="KW-1185">Reference proteome</keyword>
<dbReference type="GO" id="GO:0016251">
    <property type="term" value="F:RNA polymerase II general transcription initiation factor activity"/>
    <property type="evidence" value="ECO:0007669"/>
    <property type="project" value="InterPro"/>
</dbReference>
<sequence length="611" mass="71665">MAEKEERKVVDEKRFAIFSKETIRLIADSVGITEITDQAATLLGEDASYRLREATQNSSQYMKHAKRKKLMTDDFNKALRKSDVQPVYGHRPVDQEQVWTYQHTKDGQIVFLDEDDINLVDIALDDNIPCNPGAVSIKAHWLAVEGSSKSQTSQGLASGKPIEKKLSAEMQTYFDRITNSILGKDEELMKLAFTDLRTNAQIIPLLPYFVSFISNGVKTVSHDLKQLTKLLHTLRALLNNTSLYLEPQPYLNLLVQSLMYCLLEPLTASIDLKNDHWVLRDYAARLLAQILFSWSTPINHLMYNTVKTLKEVLYDNNKPLCSHYGAVIGIMMLDQKHIQEILIPHLPVYMPHLNSIIDDTSRANAVTKSDAHKVYGAVLYCVEYLLKSQIKEFEDEISREKENSAIATASDSEVNKSEQKVKSQTLPNPFGTSVAKFYSEMYDYFDPEAAKTGEELLDEFMEQVRVQEEIRKAQLEREKLEKIRIARDKQEQEERNKMLREKEERRRQERRRAELERELILKRKEEEERLRMLKIQEEQRLKILKEQEEKRLRTMKEQEEKKLRTLKEQEEKKLRIMKEQEEQRLKMMREQEEQRLKMMKEHEEQKLRGKI</sequence>
<evidence type="ECO:0000256" key="8">
    <source>
        <dbReference type="SAM" id="Coils"/>
    </source>
</evidence>
<dbReference type="Pfam" id="PF07571">
    <property type="entry name" value="TAF6_C"/>
    <property type="match status" value="1"/>
</dbReference>
<comment type="subcellular location">
    <subcellularLocation>
        <location evidence="1">Nucleus</location>
    </subcellularLocation>
</comment>
<dbReference type="CDD" id="cd08050">
    <property type="entry name" value="TAF6C"/>
    <property type="match status" value="1"/>
</dbReference>